<protein>
    <recommendedName>
        <fullName evidence="3">RNA 3'-terminal phosphate cyclase</fullName>
        <ecNumber evidence="2">6.5.1.4</ecNumber>
    </recommendedName>
    <alternativeName>
        <fullName evidence="7">RNA terminal phosphate cyclase domain-containing protein 1</fullName>
    </alternativeName>
</protein>
<organism evidence="13 14">
    <name type="scientific">Pinctada imbricata</name>
    <name type="common">Atlantic pearl-oyster</name>
    <name type="synonym">Pinctada martensii</name>
    <dbReference type="NCBI Taxonomy" id="66713"/>
    <lineage>
        <taxon>Eukaryota</taxon>
        <taxon>Metazoa</taxon>
        <taxon>Spiralia</taxon>
        <taxon>Lophotrochozoa</taxon>
        <taxon>Mollusca</taxon>
        <taxon>Bivalvia</taxon>
        <taxon>Autobranchia</taxon>
        <taxon>Pteriomorphia</taxon>
        <taxon>Pterioida</taxon>
        <taxon>Pterioidea</taxon>
        <taxon>Pteriidae</taxon>
        <taxon>Pinctada</taxon>
    </lineage>
</organism>
<dbReference type="SUPFAM" id="SSF55205">
    <property type="entry name" value="EPT/RTPC-like"/>
    <property type="match status" value="2"/>
</dbReference>
<comment type="function">
    <text evidence="8">Catalyzes the conversion of 3'-phosphate to a 2',3'-cyclic phosphodiester at the end of RNA. The mechanism of action of the enzyme occurs in 3 steps: (A) adenylation of the enzyme by ATP; (B) transfer of adenylate to an RNA-N3'P to produce RNA-N3'PP5'A; (C) and attack of the adjacent 2'-hydroxyl on the 3'-phosphorus in the diester linkage to produce the cyclic end product. Likely functions in some aspects of cellular RNA processing. Function plays an important role in regulating axon regeneration by inhibiting central nervous system (CNS) axon regeneration following optic nerve injury.</text>
</comment>
<feature type="binding site" evidence="10">
    <location>
        <position position="123"/>
    </location>
    <ligand>
        <name>ATP</name>
        <dbReference type="ChEBI" id="CHEBI:30616"/>
    </ligand>
</feature>
<feature type="binding site" evidence="10">
    <location>
        <begin position="313"/>
        <end position="317"/>
    </location>
    <ligand>
        <name>ATP</name>
        <dbReference type="ChEBI" id="CHEBI:30616"/>
    </ligand>
</feature>
<dbReference type="NCBIfam" id="TIGR03399">
    <property type="entry name" value="RNA_3prim_cycl"/>
    <property type="match status" value="1"/>
</dbReference>
<dbReference type="InterPro" id="IPR036553">
    <property type="entry name" value="RPTC_insert"/>
</dbReference>
<evidence type="ECO:0000256" key="7">
    <source>
        <dbReference type="ARBA" id="ARBA00032543"/>
    </source>
</evidence>
<feature type="domain" description="RNA 3'-terminal phosphate cyclase insert" evidence="12">
    <location>
        <begin position="203"/>
        <end position="304"/>
    </location>
</feature>
<reference evidence="13" key="1">
    <citation type="submission" date="2019-08" db="EMBL/GenBank/DDBJ databases">
        <title>The improved chromosome-level genome for the pearl oyster Pinctada fucata martensii using PacBio sequencing and Hi-C.</title>
        <authorList>
            <person name="Zheng Z."/>
        </authorList>
    </citation>
    <scope>NUCLEOTIDE SEQUENCE</scope>
    <source>
        <strain evidence="13">ZZ-2019</strain>
        <tissue evidence="13">Adductor muscle</tissue>
    </source>
</reference>
<evidence type="ECO:0000256" key="9">
    <source>
        <dbReference type="PIRSR" id="PIRSR005378-1"/>
    </source>
</evidence>
<dbReference type="EMBL" id="VSWD01000010">
    <property type="protein sequence ID" value="KAK3089015.1"/>
    <property type="molecule type" value="Genomic_DNA"/>
</dbReference>
<evidence type="ECO:0000313" key="13">
    <source>
        <dbReference type="EMBL" id="KAK3089015.1"/>
    </source>
</evidence>
<dbReference type="GO" id="GO:0005634">
    <property type="term" value="C:nucleus"/>
    <property type="evidence" value="ECO:0007669"/>
    <property type="project" value="TreeGrafter"/>
</dbReference>
<dbReference type="InterPro" id="IPR000228">
    <property type="entry name" value="RNA3'_term_phos_cyc"/>
</dbReference>
<dbReference type="Pfam" id="PF05189">
    <property type="entry name" value="RTC_insert"/>
    <property type="match status" value="1"/>
</dbReference>
<evidence type="ECO:0000256" key="10">
    <source>
        <dbReference type="PIRSR" id="PIRSR005378-2"/>
    </source>
</evidence>
<dbReference type="InterPro" id="IPR023797">
    <property type="entry name" value="RNA3'_phos_cyclase_dom"/>
</dbReference>
<dbReference type="GO" id="GO:0005524">
    <property type="term" value="F:ATP binding"/>
    <property type="evidence" value="ECO:0007669"/>
    <property type="project" value="UniProtKB-KW"/>
</dbReference>
<comment type="catalytic activity">
    <reaction evidence="6">
        <text>a 3'-end 3'-phospho-ribonucleotide-RNA + ATP = a 3'-end 2',3'-cyclophospho-ribonucleotide-RNA + AMP + diphosphate</text>
        <dbReference type="Rhea" id="RHEA:23976"/>
        <dbReference type="Rhea" id="RHEA-COMP:10463"/>
        <dbReference type="Rhea" id="RHEA-COMP:10464"/>
        <dbReference type="ChEBI" id="CHEBI:30616"/>
        <dbReference type="ChEBI" id="CHEBI:33019"/>
        <dbReference type="ChEBI" id="CHEBI:83062"/>
        <dbReference type="ChEBI" id="CHEBI:83064"/>
        <dbReference type="ChEBI" id="CHEBI:456215"/>
        <dbReference type="EC" id="6.5.1.4"/>
    </reaction>
</comment>
<dbReference type="FunFam" id="3.30.360.20:FF:000002">
    <property type="entry name" value="RNA terminal phosphate cyclase-like 1"/>
    <property type="match status" value="1"/>
</dbReference>
<evidence type="ECO:0000313" key="14">
    <source>
        <dbReference type="Proteomes" id="UP001186944"/>
    </source>
</evidence>
<dbReference type="InterPro" id="IPR017770">
    <property type="entry name" value="RNA3'_term_phos_cyc_type_1"/>
</dbReference>
<dbReference type="Gene3D" id="3.65.10.20">
    <property type="entry name" value="RNA 3'-terminal phosphate cyclase domain"/>
    <property type="match status" value="1"/>
</dbReference>
<sequence length="379" mass="40620">MRMRLYKGIREIDSFAMRKQTENVSNTQEFLFHNGGQILRNCATLSCLLNKPIRVSKIRAGRSNPGLRPQHLTGLQLIRDICNGKLEGGVVSSSEITFIPGKVKAGSYTGDTKTAGSICLLMQAALPCFIYADGEVTLRLLGGTNADMAPQIDYALMVFRPFAAKFGMNFTGSILRRGFYPKGGGEVQVKVFPSKCLNAVDATDRGQLTRVTGQAFVAGVLPIKVARAMSHSAQDVVRNLYPDASMHIDVKQETSASAFGTGTGITIVGETSTGCILAGSGLGKRGVPAEKVGEDAGEMLLNSLDHGGCVDDFLQDQIIILMALAKGKSRVLCGPMSLHTQTAIHVAQLMTEAKFEVKELSKTSTLIECEGIGLVNPYL</sequence>
<evidence type="ECO:0000256" key="3">
    <source>
        <dbReference type="ARBA" id="ARBA00021428"/>
    </source>
</evidence>
<keyword evidence="5 10" id="KW-0547">Nucleotide-binding</keyword>
<evidence type="ECO:0000256" key="8">
    <source>
        <dbReference type="ARBA" id="ARBA00045867"/>
    </source>
</evidence>
<dbReference type="GO" id="GO:0006396">
    <property type="term" value="P:RNA processing"/>
    <property type="evidence" value="ECO:0007669"/>
    <property type="project" value="InterPro"/>
</dbReference>
<evidence type="ECO:0000256" key="4">
    <source>
        <dbReference type="ARBA" id="ARBA00022598"/>
    </source>
</evidence>
<dbReference type="PROSITE" id="PS01287">
    <property type="entry name" value="RTC"/>
    <property type="match status" value="1"/>
</dbReference>
<dbReference type="AlphaFoldDB" id="A0AA88XNV8"/>
<dbReference type="PANTHER" id="PTHR11096">
    <property type="entry name" value="RNA 3' TERMINAL PHOSPHATE CYCLASE"/>
    <property type="match status" value="1"/>
</dbReference>
<dbReference type="SUPFAM" id="SSF52913">
    <property type="entry name" value="RNA 3'-terminal phosphate cyclase, RPTC, insert domain"/>
    <property type="match status" value="1"/>
</dbReference>
<dbReference type="Gene3D" id="3.30.360.20">
    <property type="entry name" value="RNA 3'-terminal phosphate cyclase, insert domain"/>
    <property type="match status" value="1"/>
</dbReference>
<accession>A0AA88XNV8</accession>
<keyword evidence="14" id="KW-1185">Reference proteome</keyword>
<dbReference type="InterPro" id="IPR013792">
    <property type="entry name" value="RNA3'P_cycl/enolpyr_Trfase_a/b"/>
</dbReference>
<dbReference type="InterPro" id="IPR037136">
    <property type="entry name" value="RNA3'_phos_cyclase_dom_sf"/>
</dbReference>
<dbReference type="Pfam" id="PF01137">
    <property type="entry name" value="RTC"/>
    <property type="match status" value="1"/>
</dbReference>
<comment type="similarity">
    <text evidence="1">Belongs to the RNA 3'-terminal cyclase family. Type 1 subfamily.</text>
</comment>
<evidence type="ECO:0000259" key="12">
    <source>
        <dbReference type="Pfam" id="PF05189"/>
    </source>
</evidence>
<evidence type="ECO:0000256" key="2">
    <source>
        <dbReference type="ARBA" id="ARBA00012725"/>
    </source>
</evidence>
<dbReference type="HAMAP" id="MF_00200">
    <property type="entry name" value="RTC"/>
    <property type="match status" value="1"/>
</dbReference>
<evidence type="ECO:0000259" key="11">
    <source>
        <dbReference type="Pfam" id="PF01137"/>
    </source>
</evidence>
<dbReference type="InterPro" id="IPR020719">
    <property type="entry name" value="RNA3'_term_phos_cycl-like_CS"/>
</dbReference>
<evidence type="ECO:0000256" key="5">
    <source>
        <dbReference type="ARBA" id="ARBA00022741"/>
    </source>
</evidence>
<name>A0AA88XNV8_PINIB</name>
<feature type="domain" description="RNA 3'-terminal phosphate cyclase" evidence="11">
    <location>
        <begin position="34"/>
        <end position="357"/>
    </location>
</feature>
<dbReference type="EC" id="6.5.1.4" evidence="2"/>
<evidence type="ECO:0000256" key="1">
    <source>
        <dbReference type="ARBA" id="ARBA00009206"/>
    </source>
</evidence>
<keyword evidence="10" id="KW-0067">ATP-binding</keyword>
<comment type="caution">
    <text evidence="13">The sequence shown here is derived from an EMBL/GenBank/DDBJ whole genome shotgun (WGS) entry which is preliminary data.</text>
</comment>
<feature type="active site" description="Tele-AMP-histidine intermediate" evidence="9">
    <location>
        <position position="339"/>
    </location>
</feature>
<dbReference type="Proteomes" id="UP001186944">
    <property type="component" value="Unassembled WGS sequence"/>
</dbReference>
<keyword evidence="4" id="KW-0436">Ligase</keyword>
<gene>
    <name evidence="13" type="ORF">FSP39_000164</name>
</gene>
<dbReference type="PANTHER" id="PTHR11096:SF0">
    <property type="entry name" value="RNA 3'-TERMINAL PHOSPHATE CYCLASE"/>
    <property type="match status" value="1"/>
</dbReference>
<evidence type="ECO:0000256" key="6">
    <source>
        <dbReference type="ARBA" id="ARBA00024481"/>
    </source>
</evidence>
<dbReference type="GO" id="GO:0003963">
    <property type="term" value="F:RNA-3'-phosphate cyclase activity"/>
    <property type="evidence" value="ECO:0007669"/>
    <property type="project" value="UniProtKB-EC"/>
</dbReference>
<dbReference type="PIRSF" id="PIRSF005378">
    <property type="entry name" value="RNA3'_term_phos_cycl_euk"/>
    <property type="match status" value="1"/>
</dbReference>
<dbReference type="InterPro" id="IPR013791">
    <property type="entry name" value="RNA3'-term_phos_cycl_insert"/>
</dbReference>
<proteinExistence type="inferred from homology"/>